<evidence type="ECO:0000313" key="3">
    <source>
        <dbReference type="EMBL" id="VFT88152.1"/>
    </source>
</evidence>
<reference evidence="2" key="2">
    <citation type="submission" date="2019-06" db="EMBL/GenBank/DDBJ databases">
        <title>Genomics analysis of Aphanomyces spp. identifies a new class of oomycete effector associated with host adaptation.</title>
        <authorList>
            <person name="Gaulin E."/>
        </authorList>
    </citation>
    <scope>NUCLEOTIDE SEQUENCE</scope>
    <source>
        <strain evidence="2">CBS 578.67</strain>
    </source>
</reference>
<dbReference type="AlphaFoldDB" id="A0A485KT13"/>
<feature type="region of interest" description="Disordered" evidence="1">
    <location>
        <begin position="145"/>
        <end position="186"/>
    </location>
</feature>
<dbReference type="SUPFAM" id="SSF56672">
    <property type="entry name" value="DNA/RNA polymerases"/>
    <property type="match status" value="1"/>
</dbReference>
<dbReference type="EMBL" id="VJMH01005269">
    <property type="protein sequence ID" value="KAF0698070.1"/>
    <property type="molecule type" value="Genomic_DNA"/>
</dbReference>
<reference evidence="3 4" key="1">
    <citation type="submission" date="2019-03" db="EMBL/GenBank/DDBJ databases">
        <authorList>
            <person name="Gaulin E."/>
            <person name="Dumas B."/>
        </authorList>
    </citation>
    <scope>NUCLEOTIDE SEQUENCE [LARGE SCALE GENOMIC DNA]</scope>
    <source>
        <strain evidence="3">CBS 568.67</strain>
    </source>
</reference>
<name>A0A485KT13_9STRA</name>
<evidence type="ECO:0000313" key="2">
    <source>
        <dbReference type="EMBL" id="KAF0698070.1"/>
    </source>
</evidence>
<proteinExistence type="predicted"/>
<dbReference type="OrthoDB" id="125447at2759"/>
<dbReference type="InterPro" id="IPR043502">
    <property type="entry name" value="DNA/RNA_pol_sf"/>
</dbReference>
<accession>A0A485KT13</accession>
<organism evidence="3 4">
    <name type="scientific">Aphanomyces stellatus</name>
    <dbReference type="NCBI Taxonomy" id="120398"/>
    <lineage>
        <taxon>Eukaryota</taxon>
        <taxon>Sar</taxon>
        <taxon>Stramenopiles</taxon>
        <taxon>Oomycota</taxon>
        <taxon>Saprolegniomycetes</taxon>
        <taxon>Saprolegniales</taxon>
        <taxon>Verrucalvaceae</taxon>
        <taxon>Aphanomyces</taxon>
    </lineage>
</organism>
<evidence type="ECO:0000313" key="4">
    <source>
        <dbReference type="Proteomes" id="UP000332933"/>
    </source>
</evidence>
<keyword evidence="4" id="KW-1185">Reference proteome</keyword>
<protein>
    <submittedName>
        <fullName evidence="3">Aste57867_11290 protein</fullName>
    </submittedName>
</protein>
<sequence length="238" mass="25754">MVGDVSSGYHHFSATSSDATWFGLSVPEANVVGVDMSEPFGWCGSPNVYCTFGNGISWLVARESPASINPVASTDGRPSWGVNYIDDLVLIEHDFGNRLACANEILRLALFATLDKFTPWSTSFKALGLLWTFCGPHTWRSIHTAGKDLEGPTSTPGIRPPSSRHVISTRPSAHTREPTPRLFLHPPGESILPVPTRPHAAAPPLWQHTPCGVSAYRPHLVRTNSACRPAVAGPNINQ</sequence>
<dbReference type="EMBL" id="CAADRA010005290">
    <property type="protein sequence ID" value="VFT88152.1"/>
    <property type="molecule type" value="Genomic_DNA"/>
</dbReference>
<gene>
    <name evidence="3" type="primary">Aste57867_11290</name>
    <name evidence="2" type="ORF">As57867_011248</name>
    <name evidence="3" type="ORF">ASTE57867_11290</name>
</gene>
<dbReference type="Proteomes" id="UP000332933">
    <property type="component" value="Unassembled WGS sequence"/>
</dbReference>
<evidence type="ECO:0000256" key="1">
    <source>
        <dbReference type="SAM" id="MobiDB-lite"/>
    </source>
</evidence>